<proteinExistence type="predicted"/>
<sequence>MFLVYGINRFASAELVYRFLFLVVARPLVSLSGLSSTIHAPRRPSRRRSRHDLGARTIDRGTLLKLLDLIRQLGPLDTWFYFLKAVCAPLQTALPIMQQHVLRCLVFGGQRSLVDEAHVAEKNRTELLVSVRLGRPTGTPLGQRSTHITPLEKVLGHQLITEGLCDILISWTYPNSSLKRNSWVKPGRRWVAGQGALFHGPDALGLKVVEFHQNRAWAPWHIWSDSEEQVYISCSDCFLLEFVDWFESIKGSRRGARDSSDAGRVWLI</sequence>
<dbReference type="EMBL" id="CAXAMN010009002">
    <property type="protein sequence ID" value="CAK9027374.1"/>
    <property type="molecule type" value="Genomic_DNA"/>
</dbReference>
<dbReference type="Proteomes" id="UP001642484">
    <property type="component" value="Unassembled WGS sequence"/>
</dbReference>
<evidence type="ECO:0000313" key="2">
    <source>
        <dbReference type="Proteomes" id="UP001642484"/>
    </source>
</evidence>
<keyword evidence="2" id="KW-1185">Reference proteome</keyword>
<organism evidence="1 2">
    <name type="scientific">Durusdinium trenchii</name>
    <dbReference type="NCBI Taxonomy" id="1381693"/>
    <lineage>
        <taxon>Eukaryota</taxon>
        <taxon>Sar</taxon>
        <taxon>Alveolata</taxon>
        <taxon>Dinophyceae</taxon>
        <taxon>Suessiales</taxon>
        <taxon>Symbiodiniaceae</taxon>
        <taxon>Durusdinium</taxon>
    </lineage>
</organism>
<gene>
    <name evidence="1" type="ORF">CCMP2556_LOCUS16733</name>
</gene>
<protein>
    <submittedName>
        <fullName evidence="1">Uncharacterized protein</fullName>
    </submittedName>
</protein>
<reference evidence="1 2" key="1">
    <citation type="submission" date="2024-02" db="EMBL/GenBank/DDBJ databases">
        <authorList>
            <person name="Chen Y."/>
            <person name="Shah S."/>
            <person name="Dougan E. K."/>
            <person name="Thang M."/>
            <person name="Chan C."/>
        </authorList>
    </citation>
    <scope>NUCLEOTIDE SEQUENCE [LARGE SCALE GENOMIC DNA]</scope>
</reference>
<accession>A0ABP0KKJ7</accession>
<evidence type="ECO:0000313" key="1">
    <source>
        <dbReference type="EMBL" id="CAK9027374.1"/>
    </source>
</evidence>
<name>A0ABP0KKJ7_9DINO</name>
<comment type="caution">
    <text evidence="1">The sequence shown here is derived from an EMBL/GenBank/DDBJ whole genome shotgun (WGS) entry which is preliminary data.</text>
</comment>